<organism evidence="1 2">
    <name type="scientific">Oenococcus alcoholitolerans</name>
    <dbReference type="NCBI Taxonomy" id="931074"/>
    <lineage>
        <taxon>Bacteria</taxon>
        <taxon>Bacillati</taxon>
        <taxon>Bacillota</taxon>
        <taxon>Bacilli</taxon>
        <taxon>Lactobacillales</taxon>
        <taxon>Lactobacillaceae</taxon>
        <taxon>Oenococcus</taxon>
    </lineage>
</organism>
<sequence>MILDEPTASLDPRSEYALFQKFVSIASDKTVFFITHRLNSVTIADKVLVLNQGKVVAFDTHENLLKNNDYYRSYYSIQNKILKK</sequence>
<comment type="caution">
    <text evidence="1">The sequence shown here is derived from an EMBL/GenBank/DDBJ whole genome shotgun (WGS) entry which is preliminary data.</text>
</comment>
<dbReference type="Gene3D" id="3.40.50.300">
    <property type="entry name" value="P-loop containing nucleotide triphosphate hydrolases"/>
    <property type="match status" value="1"/>
</dbReference>
<dbReference type="PANTHER" id="PTHR43394">
    <property type="entry name" value="ATP-DEPENDENT PERMEASE MDL1, MITOCHONDRIAL"/>
    <property type="match status" value="1"/>
</dbReference>
<dbReference type="PANTHER" id="PTHR43394:SF1">
    <property type="entry name" value="ATP-BINDING CASSETTE SUB-FAMILY B MEMBER 10, MITOCHONDRIAL"/>
    <property type="match status" value="1"/>
</dbReference>
<dbReference type="EMBL" id="AXCV01000012">
    <property type="protein sequence ID" value="KGO32504.1"/>
    <property type="molecule type" value="Genomic_DNA"/>
</dbReference>
<gene>
    <name evidence="1" type="ORF">Q757_00675</name>
</gene>
<protein>
    <recommendedName>
        <fullName evidence="3">ABC transporter domain-containing protein</fullName>
    </recommendedName>
</protein>
<evidence type="ECO:0008006" key="3">
    <source>
        <dbReference type="Google" id="ProtNLM"/>
    </source>
</evidence>
<evidence type="ECO:0000313" key="1">
    <source>
        <dbReference type="EMBL" id="KGO32504.1"/>
    </source>
</evidence>
<evidence type="ECO:0000313" key="2">
    <source>
        <dbReference type="Proteomes" id="UP000030023"/>
    </source>
</evidence>
<keyword evidence="2" id="KW-1185">Reference proteome</keyword>
<dbReference type="Proteomes" id="UP000030023">
    <property type="component" value="Unassembled WGS sequence"/>
</dbReference>
<accession>A0ABR4XTB1</accession>
<name>A0ABR4XTB1_9LACO</name>
<reference evidence="1 2" key="1">
    <citation type="journal article" date="2014" name="Antonie Van Leeuwenhoek">
        <title>Oenococcus alcoholitolerans sp. nov., a lactic acid bacteria isolated from cachaca and ethanol fermentation processes.</title>
        <authorList>
            <person name="Badotti F."/>
            <person name="Moreira A.P."/>
            <person name="Tonon L.A."/>
            <person name="de Lucena B.T."/>
            <person name="Gomes Fde C."/>
            <person name="Kruger R."/>
            <person name="Thompson C.C."/>
            <person name="de Morais M.A.Jr."/>
            <person name="Rosa C.A."/>
            <person name="Thompson F.L."/>
        </authorList>
    </citation>
    <scope>NUCLEOTIDE SEQUENCE [LARGE SCALE GENOMIC DNA]</scope>
    <source>
        <strain evidence="1 2">UFRJ-M7.2.18</strain>
    </source>
</reference>
<dbReference type="SUPFAM" id="SSF52540">
    <property type="entry name" value="P-loop containing nucleoside triphosphate hydrolases"/>
    <property type="match status" value="1"/>
</dbReference>
<dbReference type="InterPro" id="IPR027417">
    <property type="entry name" value="P-loop_NTPase"/>
</dbReference>
<proteinExistence type="predicted"/>
<dbReference type="InterPro" id="IPR039421">
    <property type="entry name" value="Type_1_exporter"/>
</dbReference>